<feature type="transmembrane region" description="Helical" evidence="8">
    <location>
        <begin position="77"/>
        <end position="102"/>
    </location>
</feature>
<dbReference type="Gene3D" id="1.20.5.110">
    <property type="match status" value="1"/>
</dbReference>
<dbReference type="InterPro" id="IPR013099">
    <property type="entry name" value="K_chnl_dom"/>
</dbReference>
<name>A0A4P7GL47_9ACTN</name>
<sequence length="149" mass="16054">MPRRLSVTLTSVLRLALATAVVSSSVVLVGGAMVWRLEGDRHGTTFESLGDGIWWAMTTMTTVGYGDHVPETTSGRVVAGMIMIMGVAVLGAVAAVVALIFASAVARREERLLEAEGRTLEARLEVRLDTLDARLARIEEHLQGRAPRE</sequence>
<dbReference type="GO" id="GO:0001508">
    <property type="term" value="P:action potential"/>
    <property type="evidence" value="ECO:0007669"/>
    <property type="project" value="TreeGrafter"/>
</dbReference>
<dbReference type="GO" id="GO:0005249">
    <property type="term" value="F:voltage-gated potassium channel activity"/>
    <property type="evidence" value="ECO:0007669"/>
    <property type="project" value="InterPro"/>
</dbReference>
<dbReference type="EMBL" id="CP038267">
    <property type="protein sequence ID" value="QBR92507.1"/>
    <property type="molecule type" value="Genomic_DNA"/>
</dbReference>
<dbReference type="KEGG" id="noy:EXE57_09615"/>
<dbReference type="Pfam" id="PF07885">
    <property type="entry name" value="Ion_trans_2"/>
    <property type="match status" value="1"/>
</dbReference>
<dbReference type="RefSeq" id="WP_135076905.1">
    <property type="nucleotide sequence ID" value="NZ_CP038267.1"/>
</dbReference>
<feature type="transmembrane region" description="Helical" evidence="8">
    <location>
        <begin position="12"/>
        <end position="35"/>
    </location>
</feature>
<keyword evidence="4 8" id="KW-1133">Transmembrane helix</keyword>
<dbReference type="InterPro" id="IPR028325">
    <property type="entry name" value="VG_K_chnl"/>
</dbReference>
<dbReference type="GO" id="GO:0008076">
    <property type="term" value="C:voltage-gated potassium channel complex"/>
    <property type="evidence" value="ECO:0007669"/>
    <property type="project" value="InterPro"/>
</dbReference>
<reference evidence="10 11" key="1">
    <citation type="submission" date="2019-03" db="EMBL/GenBank/DDBJ databases">
        <title>Three New Species of Nocardioides, Nocardioides euryhalodurans sp. nov., Nocardioides seonyuensis sp. nov. and Nocardioides eburneoflavus sp. nov., Iolated from Soil.</title>
        <authorList>
            <person name="Roh S.G."/>
            <person name="Lee C."/>
            <person name="Kim M.-K."/>
            <person name="Kim S.B."/>
        </authorList>
    </citation>
    <scope>NUCLEOTIDE SEQUENCE [LARGE SCALE GENOMIC DNA]</scope>
    <source>
        <strain evidence="10 11">MMS17-SY117</strain>
    </source>
</reference>
<keyword evidence="2" id="KW-0813">Transport</keyword>
<evidence type="ECO:0000256" key="7">
    <source>
        <dbReference type="ARBA" id="ARBA00023303"/>
    </source>
</evidence>
<dbReference type="OrthoDB" id="9799090at2"/>
<dbReference type="SUPFAM" id="SSF81324">
    <property type="entry name" value="Voltage-gated potassium channels"/>
    <property type="match status" value="1"/>
</dbReference>
<comment type="subcellular location">
    <subcellularLocation>
        <location evidence="1">Membrane</location>
        <topology evidence="1">Multi-pass membrane protein</topology>
    </subcellularLocation>
</comment>
<evidence type="ECO:0000256" key="8">
    <source>
        <dbReference type="SAM" id="Phobius"/>
    </source>
</evidence>
<dbReference type="Proteomes" id="UP000294894">
    <property type="component" value="Chromosome"/>
</dbReference>
<keyword evidence="6 8" id="KW-0472">Membrane</keyword>
<evidence type="ECO:0000256" key="6">
    <source>
        <dbReference type="ARBA" id="ARBA00023136"/>
    </source>
</evidence>
<keyword evidence="11" id="KW-1185">Reference proteome</keyword>
<evidence type="ECO:0000313" key="10">
    <source>
        <dbReference type="EMBL" id="QBR92507.1"/>
    </source>
</evidence>
<keyword evidence="5" id="KW-0406">Ion transport</keyword>
<evidence type="ECO:0000256" key="3">
    <source>
        <dbReference type="ARBA" id="ARBA00022692"/>
    </source>
</evidence>
<dbReference type="PANTHER" id="PTHR11537">
    <property type="entry name" value="VOLTAGE-GATED POTASSIUM CHANNEL"/>
    <property type="match status" value="1"/>
</dbReference>
<dbReference type="PRINTS" id="PR00169">
    <property type="entry name" value="KCHANNEL"/>
</dbReference>
<proteinExistence type="predicted"/>
<evidence type="ECO:0000259" key="9">
    <source>
        <dbReference type="Pfam" id="PF07885"/>
    </source>
</evidence>
<keyword evidence="7 10" id="KW-0407">Ion channel</keyword>
<protein>
    <submittedName>
        <fullName evidence="10">Two pore domain potassium channel family protein</fullName>
    </submittedName>
</protein>
<accession>A0A4P7GL47</accession>
<dbReference type="Gene3D" id="1.10.287.70">
    <property type="match status" value="1"/>
</dbReference>
<evidence type="ECO:0000313" key="11">
    <source>
        <dbReference type="Proteomes" id="UP000294894"/>
    </source>
</evidence>
<keyword evidence="3 8" id="KW-0812">Transmembrane</keyword>
<evidence type="ECO:0000256" key="5">
    <source>
        <dbReference type="ARBA" id="ARBA00023065"/>
    </source>
</evidence>
<dbReference type="PANTHER" id="PTHR11537:SF254">
    <property type="entry name" value="POTASSIUM VOLTAGE-GATED CHANNEL PROTEIN SHAB"/>
    <property type="match status" value="1"/>
</dbReference>
<dbReference type="AlphaFoldDB" id="A0A4P7GL47"/>
<evidence type="ECO:0000256" key="4">
    <source>
        <dbReference type="ARBA" id="ARBA00022989"/>
    </source>
</evidence>
<gene>
    <name evidence="10" type="ORF">EXE57_09615</name>
</gene>
<evidence type="ECO:0000256" key="1">
    <source>
        <dbReference type="ARBA" id="ARBA00004141"/>
    </source>
</evidence>
<organism evidence="10 11">
    <name type="scientific">Nocardioides euryhalodurans</name>
    <dbReference type="NCBI Taxonomy" id="2518370"/>
    <lineage>
        <taxon>Bacteria</taxon>
        <taxon>Bacillati</taxon>
        <taxon>Actinomycetota</taxon>
        <taxon>Actinomycetes</taxon>
        <taxon>Propionibacteriales</taxon>
        <taxon>Nocardioidaceae</taxon>
        <taxon>Nocardioides</taxon>
    </lineage>
</organism>
<evidence type="ECO:0000256" key="2">
    <source>
        <dbReference type="ARBA" id="ARBA00022448"/>
    </source>
</evidence>
<feature type="domain" description="Potassium channel" evidence="9">
    <location>
        <begin position="26"/>
        <end position="99"/>
    </location>
</feature>